<dbReference type="PANTHER" id="PTHR10543">
    <property type="entry name" value="BETA-CAROTENE DIOXYGENASE"/>
    <property type="match status" value="1"/>
</dbReference>
<keyword evidence="4 5" id="KW-0408">Iron</keyword>
<evidence type="ECO:0000256" key="6">
    <source>
        <dbReference type="SAM" id="MobiDB-lite"/>
    </source>
</evidence>
<dbReference type="PANTHER" id="PTHR10543:SF24">
    <property type="entry name" value="CAROTENOID ISOMEROOXYGENASE"/>
    <property type="match status" value="1"/>
</dbReference>
<comment type="cofactor">
    <cofactor evidence="5">
        <name>Fe(2+)</name>
        <dbReference type="ChEBI" id="CHEBI:29033"/>
    </cofactor>
    <text evidence="5">Binds 1 Fe(2+) ion per subunit.</text>
</comment>
<accession>A0A0F4ZB09</accession>
<feature type="binding site" evidence="5">
    <location>
        <position position="261"/>
    </location>
    <ligand>
        <name>Fe cation</name>
        <dbReference type="ChEBI" id="CHEBI:24875"/>
        <note>catalytic</note>
    </ligand>
</feature>
<dbReference type="Pfam" id="PF03055">
    <property type="entry name" value="RPE65"/>
    <property type="match status" value="1"/>
</dbReference>
<organism evidence="7 8">
    <name type="scientific">Thielaviopsis punctulata</name>
    <dbReference type="NCBI Taxonomy" id="72032"/>
    <lineage>
        <taxon>Eukaryota</taxon>
        <taxon>Fungi</taxon>
        <taxon>Dikarya</taxon>
        <taxon>Ascomycota</taxon>
        <taxon>Pezizomycotina</taxon>
        <taxon>Sordariomycetes</taxon>
        <taxon>Hypocreomycetidae</taxon>
        <taxon>Microascales</taxon>
        <taxon>Ceratocystidaceae</taxon>
        <taxon>Thielaviopsis</taxon>
    </lineage>
</organism>
<proteinExistence type="inferred from homology"/>
<feature type="binding site" evidence="5">
    <location>
        <position position="386"/>
    </location>
    <ligand>
        <name>Fe cation</name>
        <dbReference type="ChEBI" id="CHEBI:24875"/>
        <note>catalytic</note>
    </ligand>
</feature>
<feature type="compositionally biased region" description="Polar residues" evidence="6">
    <location>
        <begin position="1"/>
        <end position="11"/>
    </location>
</feature>
<dbReference type="GO" id="GO:0016121">
    <property type="term" value="P:carotene catabolic process"/>
    <property type="evidence" value="ECO:0007669"/>
    <property type="project" value="TreeGrafter"/>
</dbReference>
<evidence type="ECO:0000256" key="2">
    <source>
        <dbReference type="ARBA" id="ARBA00022723"/>
    </source>
</evidence>
<keyword evidence="3" id="KW-0560">Oxidoreductase</keyword>
<dbReference type="GO" id="GO:0010436">
    <property type="term" value="F:carotenoid dioxygenase activity"/>
    <property type="evidence" value="ECO:0007669"/>
    <property type="project" value="TreeGrafter"/>
</dbReference>
<keyword evidence="2 5" id="KW-0479">Metal-binding</keyword>
<dbReference type="InterPro" id="IPR004294">
    <property type="entry name" value="Carotenoid_Oase"/>
</dbReference>
<feature type="binding site" evidence="5">
    <location>
        <position position="585"/>
    </location>
    <ligand>
        <name>Fe cation</name>
        <dbReference type="ChEBI" id="CHEBI:24875"/>
        <note>catalytic</note>
    </ligand>
</feature>
<evidence type="ECO:0000256" key="3">
    <source>
        <dbReference type="ARBA" id="ARBA00023002"/>
    </source>
</evidence>
<dbReference type="Proteomes" id="UP000033483">
    <property type="component" value="Unassembled WGS sequence"/>
</dbReference>
<evidence type="ECO:0000313" key="8">
    <source>
        <dbReference type="Proteomes" id="UP000033483"/>
    </source>
</evidence>
<dbReference type="OrthoDB" id="407010at2759"/>
<comment type="similarity">
    <text evidence="1">Belongs to the carotenoid oxygenase family.</text>
</comment>
<feature type="compositionally biased region" description="Low complexity" evidence="6">
    <location>
        <begin position="189"/>
        <end position="210"/>
    </location>
</feature>
<dbReference type="AlphaFoldDB" id="A0A0F4ZB09"/>
<name>A0A0F4ZB09_9PEZI</name>
<feature type="region of interest" description="Disordered" evidence="6">
    <location>
        <begin position="1"/>
        <end position="24"/>
    </location>
</feature>
<evidence type="ECO:0000313" key="7">
    <source>
        <dbReference type="EMBL" id="KKA27321.1"/>
    </source>
</evidence>
<evidence type="ECO:0008006" key="9">
    <source>
        <dbReference type="Google" id="ProtNLM"/>
    </source>
</evidence>
<keyword evidence="8" id="KW-1185">Reference proteome</keyword>
<evidence type="ECO:0000256" key="5">
    <source>
        <dbReference type="PIRSR" id="PIRSR604294-1"/>
    </source>
</evidence>
<protein>
    <recommendedName>
        <fullName evidence="9">Carotenoid oxygenase</fullName>
    </recommendedName>
</protein>
<dbReference type="EMBL" id="LAEV01001790">
    <property type="protein sequence ID" value="KKA27321.1"/>
    <property type="molecule type" value="Genomic_DNA"/>
</dbReference>
<feature type="region of interest" description="Disordered" evidence="6">
    <location>
        <begin position="186"/>
        <end position="215"/>
    </location>
</feature>
<sequence length="592" mass="64078">MPTLNSTSAVFSRSAADADSDERTARDNFNAGQFDQWPNDAGFSGLTEQRGPLSLAVTGSIPPWAAGSLYRTGPAVYAVDRPGAAPYTVKHWFDGLGQTHKFDIIPASDGNSARVVYSSRRQSDGTIAEIKAGRQRDFTFAQGVDPCVGLFGKAMAMFKAPVTYANVQVTVNANIGALPNTLAAPSVVTSSPRKSATSSTKSTTPPQESTAGHRTNVQNIWLATDGPALLQLDPLTLKPSTRTITIDTAISHLTTHASCAHAAHDPHTGEFFNFSLRYGPTPEYAIFRLPPSTQPPPAKPTILARLHGARAPVAYIHSVFLTENYFVMCIPSARLALHGLAILWHRTILESMQPFSAEQLCFWHVISRQTGAVVARFETPAAFFFHSTNAFERDGRLFCEMLEYPNTDILRAFYLAVMRDADGHGRDFWKTYAATAAHMGALRRYMFDLGGAAGADKMGPAPEVVMQIRGPHVGELPTINPAYAMREHRYVYSVVARGLSTMFDALSKADMQTGNVLLWSGDRGHTPGEPIFVTDPEGKGEDDGVLLSVVLDGINGTSYLLCLDAKTMEELGRAECGFAIGLGFHGLHAKAI</sequence>
<dbReference type="GO" id="GO:0046872">
    <property type="term" value="F:metal ion binding"/>
    <property type="evidence" value="ECO:0007669"/>
    <property type="project" value="UniProtKB-KW"/>
</dbReference>
<evidence type="ECO:0000256" key="4">
    <source>
        <dbReference type="ARBA" id="ARBA00023004"/>
    </source>
</evidence>
<reference evidence="7 8" key="1">
    <citation type="submission" date="2015-03" db="EMBL/GenBank/DDBJ databases">
        <authorList>
            <person name="Radwan O."/>
            <person name="Al-Naeli F.A."/>
            <person name="Rendon G.A."/>
            <person name="Fields C."/>
        </authorList>
    </citation>
    <scope>NUCLEOTIDE SEQUENCE [LARGE SCALE GENOMIC DNA]</scope>
    <source>
        <strain evidence="7">CR-DP1</strain>
    </source>
</reference>
<evidence type="ECO:0000256" key="1">
    <source>
        <dbReference type="ARBA" id="ARBA00006787"/>
    </source>
</evidence>
<feature type="binding site" evidence="5">
    <location>
        <position position="317"/>
    </location>
    <ligand>
        <name>Fe cation</name>
        <dbReference type="ChEBI" id="CHEBI:24875"/>
        <note>catalytic</note>
    </ligand>
</feature>
<gene>
    <name evidence="7" type="ORF">TD95_005003</name>
</gene>
<comment type="caution">
    <text evidence="7">The sequence shown here is derived from an EMBL/GenBank/DDBJ whole genome shotgun (WGS) entry which is preliminary data.</text>
</comment>